<evidence type="ECO:0000256" key="4">
    <source>
        <dbReference type="ARBA" id="ARBA00022989"/>
    </source>
</evidence>
<dbReference type="Proteomes" id="UP000178622">
    <property type="component" value="Unassembled WGS sequence"/>
</dbReference>
<feature type="transmembrane region" description="Helical" evidence="6">
    <location>
        <begin position="57"/>
        <end position="77"/>
    </location>
</feature>
<reference evidence="9" key="1">
    <citation type="submission" date="2016-09" db="EMBL/GenBank/DDBJ databases">
        <title>Draft genome sequence of a novel species of the family Streptococcaceae isolated from flowers.</title>
        <authorList>
            <person name="Chuah L.-O."/>
            <person name="Yap K.-P."/>
            <person name="Thong K.L."/>
            <person name="Liong M.T."/>
            <person name="Ahmad R."/>
            <person name="Rusul G."/>
        </authorList>
    </citation>
    <scope>NUCLEOTIDE SEQUENCE [LARGE SCALE GENOMIC DNA]</scope>
    <source>
        <strain evidence="9">DF1</strain>
    </source>
</reference>
<feature type="transmembrane region" description="Helical" evidence="6">
    <location>
        <begin position="21"/>
        <end position="45"/>
    </location>
</feature>
<dbReference type="AlphaFoldDB" id="A0A1E8GPK3"/>
<dbReference type="Pfam" id="PF02687">
    <property type="entry name" value="FtsX"/>
    <property type="match status" value="1"/>
</dbReference>
<dbReference type="PANTHER" id="PTHR46795:SF3">
    <property type="entry name" value="ABC TRANSPORTER PERMEASE"/>
    <property type="match status" value="1"/>
</dbReference>
<feature type="transmembrane region" description="Helical" evidence="6">
    <location>
        <begin position="228"/>
        <end position="251"/>
    </location>
</feature>
<evidence type="ECO:0000313" key="8">
    <source>
        <dbReference type="EMBL" id="OFI49956.1"/>
    </source>
</evidence>
<protein>
    <recommendedName>
        <fullName evidence="7">ABC3 transporter permease C-terminal domain-containing protein</fullName>
    </recommendedName>
</protein>
<evidence type="ECO:0000313" key="9">
    <source>
        <dbReference type="Proteomes" id="UP000178622"/>
    </source>
</evidence>
<dbReference type="STRING" id="1859473.BG261_09940"/>
<keyword evidence="2 6" id="KW-1003">Cell membrane</keyword>
<keyword evidence="9" id="KW-1185">Reference proteome</keyword>
<feature type="transmembrane region" description="Helical" evidence="6">
    <location>
        <begin position="281"/>
        <end position="304"/>
    </location>
</feature>
<organism evidence="8 9">
    <name type="scientific">Floricoccus tropicus</name>
    <dbReference type="NCBI Taxonomy" id="1859473"/>
    <lineage>
        <taxon>Bacteria</taxon>
        <taxon>Bacillati</taxon>
        <taxon>Bacillota</taxon>
        <taxon>Bacilli</taxon>
        <taxon>Lactobacillales</taxon>
        <taxon>Streptococcaceae</taxon>
        <taxon>Floricoccus</taxon>
    </lineage>
</organism>
<feature type="transmembrane region" description="Helical" evidence="6">
    <location>
        <begin position="543"/>
        <end position="564"/>
    </location>
</feature>
<feature type="transmembrane region" description="Helical" evidence="6">
    <location>
        <begin position="196"/>
        <end position="216"/>
    </location>
</feature>
<feature type="transmembrane region" description="Helical" evidence="6">
    <location>
        <begin position="109"/>
        <end position="136"/>
    </location>
</feature>
<keyword evidence="5 6" id="KW-0472">Membrane</keyword>
<evidence type="ECO:0000256" key="2">
    <source>
        <dbReference type="ARBA" id="ARBA00022475"/>
    </source>
</evidence>
<dbReference type="InterPro" id="IPR003838">
    <property type="entry name" value="ABC3_permease_C"/>
</dbReference>
<proteinExistence type="inferred from homology"/>
<name>A0A1E8GPK3_9LACT</name>
<dbReference type="PANTHER" id="PTHR46795">
    <property type="entry name" value="ABC TRANSPORTER PERMEASE-RELATED-RELATED"/>
    <property type="match status" value="1"/>
</dbReference>
<feature type="transmembrane region" description="Helical" evidence="6">
    <location>
        <begin position="148"/>
        <end position="175"/>
    </location>
</feature>
<keyword evidence="3 6" id="KW-0812">Transmembrane</keyword>
<dbReference type="PIRSF" id="PIRSF018968">
    <property type="entry name" value="ABC_permease_BceB"/>
    <property type="match status" value="1"/>
</dbReference>
<dbReference type="OrthoDB" id="1705903at2"/>
<sequence length="668" mass="74383">MFYLKLAINNIRKSFSNFAPFILASTVMFVMDLIIASILFSPSLAKMKHGATTTGTLMGMGLFIISAFAVIILVYSYRFLIKQRTKEFGLYEILGLSKSQIARVSIDELLILFLATVLIGTIVGTILAKFLYLILATLIGSDYFGLDFSLIAVGVVTFVFVAIYFLLILISSITIQRNSSLSLLKEESRGEKEPKANFVFALLSLVLIGAGYYMAVTVQNPIEALTKFFIAVILVIIGTYLFYLSFTIWLLKRQKANKKYYYQPKHFITVSSMLYRMKQNAVGLANITVLVAMTFVTLAITVALHTGVKDVTNQAFPDNTTVSTTLYGITRDKAESVIATTSMNPKIDIDYSNANTIATIAPEDSEIKMDSQSSNQMGKNYANVKILNREDLVKIGNDSLANISGNEVIVGSFNGKTTAKTVNWMGQKLVVKDIITNLKNVNNEISGMKSFYIIFPNQATMEKYINDYNSADKAEDNGSAFNMSISTNVYLKLDEKQIDEFKDQLDAQVSKMVSNKELSESTYVNTMSRKEMQSVMNEFTGSFLFIGFTMGLTFILGAGLIIYYKQVSEGAQDKRNYKILQEVGLSKKEVAQTIKSQVMMVFFMPIALAVIHFSFAYLMIKKLLEIFGVTNGGLILGVSAATILGVVAIYFLIYKLTSRVYYNIVERP</sequence>
<dbReference type="InterPro" id="IPR052536">
    <property type="entry name" value="ABC-4_Integral_Memb_Prot"/>
</dbReference>
<evidence type="ECO:0000256" key="6">
    <source>
        <dbReference type="PIRNR" id="PIRNR018968"/>
    </source>
</evidence>
<evidence type="ECO:0000256" key="5">
    <source>
        <dbReference type="ARBA" id="ARBA00023136"/>
    </source>
</evidence>
<accession>A0A1E8GPK3</accession>
<dbReference type="GO" id="GO:0055085">
    <property type="term" value="P:transmembrane transport"/>
    <property type="evidence" value="ECO:0007669"/>
    <property type="project" value="UniProtKB-UniRule"/>
</dbReference>
<dbReference type="RefSeq" id="WP_070791620.1">
    <property type="nucleotide sequence ID" value="NZ_MKIR01000004.1"/>
</dbReference>
<keyword evidence="6" id="KW-0813">Transport</keyword>
<evidence type="ECO:0000256" key="3">
    <source>
        <dbReference type="ARBA" id="ARBA00022692"/>
    </source>
</evidence>
<feature type="transmembrane region" description="Helical" evidence="6">
    <location>
        <begin position="598"/>
        <end position="620"/>
    </location>
</feature>
<dbReference type="EMBL" id="MKIR01000004">
    <property type="protein sequence ID" value="OFI49956.1"/>
    <property type="molecule type" value="Genomic_DNA"/>
</dbReference>
<feature type="domain" description="ABC3 transporter permease C-terminal" evidence="7">
    <location>
        <begin position="61"/>
        <end position="175"/>
    </location>
</feature>
<comment type="caution">
    <text evidence="8">The sequence shown here is derived from an EMBL/GenBank/DDBJ whole genome shotgun (WGS) entry which is preliminary data.</text>
</comment>
<dbReference type="InterPro" id="IPR027022">
    <property type="entry name" value="ABC_permease_BceB-typ"/>
</dbReference>
<evidence type="ECO:0000256" key="1">
    <source>
        <dbReference type="ARBA" id="ARBA00004651"/>
    </source>
</evidence>
<dbReference type="GO" id="GO:0005886">
    <property type="term" value="C:plasma membrane"/>
    <property type="evidence" value="ECO:0007669"/>
    <property type="project" value="UniProtKB-SubCell"/>
</dbReference>
<keyword evidence="4 6" id="KW-1133">Transmembrane helix</keyword>
<comment type="subcellular location">
    <subcellularLocation>
        <location evidence="1 6">Cell membrane</location>
        <topology evidence="1 6">Multi-pass membrane protein</topology>
    </subcellularLocation>
</comment>
<comment type="similarity">
    <text evidence="6">Belongs to the ABC-4 integral membrane protein family.</text>
</comment>
<feature type="transmembrane region" description="Helical" evidence="6">
    <location>
        <begin position="632"/>
        <end position="653"/>
    </location>
</feature>
<evidence type="ECO:0000259" key="7">
    <source>
        <dbReference type="Pfam" id="PF02687"/>
    </source>
</evidence>
<gene>
    <name evidence="8" type="ORF">BG261_09940</name>
</gene>